<accession>A0A9Q1EDZ7</accession>
<evidence type="ECO:0000313" key="2">
    <source>
        <dbReference type="EMBL" id="KAJ8337041.1"/>
    </source>
</evidence>
<comment type="caution">
    <text evidence="2">The sequence shown here is derived from an EMBL/GenBank/DDBJ whole genome shotgun (WGS) entry which is preliminary data.</text>
</comment>
<feature type="compositionally biased region" description="Polar residues" evidence="1">
    <location>
        <begin position="1"/>
        <end position="17"/>
    </location>
</feature>
<sequence>MLQSAGMNGSENPEQNGGSRGSRTHLRFILEPQDTPELSLTEFSEPSKLPVCIKSRLIALPMSPEVSVETGPPGTRVYTMGLHAAKSVHSSAVPYYMRASNALHMSVTLRTRPFCGILQCLGKAASHAQPTTAMD</sequence>
<dbReference type="Proteomes" id="UP001152622">
    <property type="component" value="Chromosome 19"/>
</dbReference>
<evidence type="ECO:0000256" key="1">
    <source>
        <dbReference type="SAM" id="MobiDB-lite"/>
    </source>
</evidence>
<keyword evidence="3" id="KW-1185">Reference proteome</keyword>
<gene>
    <name evidence="2" type="ORF">SKAU_G00382610</name>
</gene>
<organism evidence="2 3">
    <name type="scientific">Synaphobranchus kaupii</name>
    <name type="common">Kaup's arrowtooth eel</name>
    <dbReference type="NCBI Taxonomy" id="118154"/>
    <lineage>
        <taxon>Eukaryota</taxon>
        <taxon>Metazoa</taxon>
        <taxon>Chordata</taxon>
        <taxon>Craniata</taxon>
        <taxon>Vertebrata</taxon>
        <taxon>Euteleostomi</taxon>
        <taxon>Actinopterygii</taxon>
        <taxon>Neopterygii</taxon>
        <taxon>Teleostei</taxon>
        <taxon>Anguilliformes</taxon>
        <taxon>Synaphobranchidae</taxon>
        <taxon>Synaphobranchus</taxon>
    </lineage>
</organism>
<protein>
    <submittedName>
        <fullName evidence="2">Uncharacterized protein</fullName>
    </submittedName>
</protein>
<name>A0A9Q1EDZ7_SYNKA</name>
<evidence type="ECO:0000313" key="3">
    <source>
        <dbReference type="Proteomes" id="UP001152622"/>
    </source>
</evidence>
<reference evidence="2" key="1">
    <citation type="journal article" date="2023" name="Science">
        <title>Genome structures resolve the early diversification of teleost fishes.</title>
        <authorList>
            <person name="Parey E."/>
            <person name="Louis A."/>
            <person name="Montfort J."/>
            <person name="Bouchez O."/>
            <person name="Roques C."/>
            <person name="Iampietro C."/>
            <person name="Lluch J."/>
            <person name="Castinel A."/>
            <person name="Donnadieu C."/>
            <person name="Desvignes T."/>
            <person name="Floi Bucao C."/>
            <person name="Jouanno E."/>
            <person name="Wen M."/>
            <person name="Mejri S."/>
            <person name="Dirks R."/>
            <person name="Jansen H."/>
            <person name="Henkel C."/>
            <person name="Chen W.J."/>
            <person name="Zahm M."/>
            <person name="Cabau C."/>
            <person name="Klopp C."/>
            <person name="Thompson A.W."/>
            <person name="Robinson-Rechavi M."/>
            <person name="Braasch I."/>
            <person name="Lecointre G."/>
            <person name="Bobe J."/>
            <person name="Postlethwait J.H."/>
            <person name="Berthelot C."/>
            <person name="Roest Crollius H."/>
            <person name="Guiguen Y."/>
        </authorList>
    </citation>
    <scope>NUCLEOTIDE SEQUENCE</scope>
    <source>
        <strain evidence="2">WJC10195</strain>
    </source>
</reference>
<dbReference type="EMBL" id="JAINUF010000019">
    <property type="protein sequence ID" value="KAJ8337041.1"/>
    <property type="molecule type" value="Genomic_DNA"/>
</dbReference>
<feature type="region of interest" description="Disordered" evidence="1">
    <location>
        <begin position="1"/>
        <end position="22"/>
    </location>
</feature>
<proteinExistence type="predicted"/>
<dbReference type="AlphaFoldDB" id="A0A9Q1EDZ7"/>